<accession>A0ABW7LIN6</accession>
<evidence type="ECO:0000313" key="2">
    <source>
        <dbReference type="Proteomes" id="UP001609376"/>
    </source>
</evidence>
<name>A0ABW7LIN6_9RHOB</name>
<proteinExistence type="predicted"/>
<protein>
    <submittedName>
        <fullName evidence="1">Uncharacterized protein</fullName>
    </submittedName>
</protein>
<comment type="caution">
    <text evidence="1">The sequence shown here is derived from an EMBL/GenBank/DDBJ whole genome shotgun (WGS) entry which is preliminary data.</text>
</comment>
<dbReference type="EMBL" id="JBIMPR010000003">
    <property type="protein sequence ID" value="MFH5773578.1"/>
    <property type="molecule type" value="Genomic_DNA"/>
</dbReference>
<evidence type="ECO:0000313" key="1">
    <source>
        <dbReference type="EMBL" id="MFH5773578.1"/>
    </source>
</evidence>
<sequence>MNAYEVHYYAKGHMGQYETWWYLLENDDGSFSLLHEWDSVTVGTLAHTKGKEELSLEDGFSKAPEKARVEIARFLAERGHPVPE</sequence>
<organism evidence="1 2">
    <name type="scientific">Paracoccus broussonetiae subsp. drimophilus</name>
    <dbReference type="NCBI Taxonomy" id="3373869"/>
    <lineage>
        <taxon>Bacteria</taxon>
        <taxon>Pseudomonadati</taxon>
        <taxon>Pseudomonadota</taxon>
        <taxon>Alphaproteobacteria</taxon>
        <taxon>Rhodobacterales</taxon>
        <taxon>Paracoccaceae</taxon>
        <taxon>Paracoccus</taxon>
        <taxon>Paracoccus broussonetiae</taxon>
    </lineage>
</organism>
<reference evidence="1 2" key="1">
    <citation type="submission" date="2024-10" db="EMBL/GenBank/DDBJ databases">
        <title>Paracoccus drimophilus sp. nov., a novel bacterium from corn roots in Hunan.</title>
        <authorList>
            <person name="Li X."/>
        </authorList>
    </citation>
    <scope>NUCLEOTIDE SEQUENCE [LARGE SCALE GENOMIC DNA]</scope>
    <source>
        <strain evidence="1 2">NGMCC 1.201697</strain>
    </source>
</reference>
<gene>
    <name evidence="1" type="ORF">ACHFJ0_04950</name>
</gene>
<dbReference type="Proteomes" id="UP001609376">
    <property type="component" value="Unassembled WGS sequence"/>
</dbReference>
<dbReference type="RefSeq" id="WP_395132436.1">
    <property type="nucleotide sequence ID" value="NZ_JBIMPR010000003.1"/>
</dbReference>
<keyword evidence="2" id="KW-1185">Reference proteome</keyword>